<feature type="compositionally biased region" description="Polar residues" evidence="1">
    <location>
        <begin position="215"/>
        <end position="237"/>
    </location>
</feature>
<feature type="region of interest" description="Disordered" evidence="1">
    <location>
        <begin position="203"/>
        <end position="242"/>
    </location>
</feature>
<dbReference type="WBParaSite" id="MCU_007427-RA">
    <property type="protein sequence ID" value="MCU_007427-RA"/>
    <property type="gene ID" value="MCU_007427"/>
</dbReference>
<evidence type="ECO:0000313" key="3">
    <source>
        <dbReference type="WBParaSite" id="MCU_007427-RA"/>
    </source>
</evidence>
<keyword evidence="2" id="KW-1133">Transmembrane helix</keyword>
<name>A0A5K3FCZ9_MESCO</name>
<organism evidence="3">
    <name type="scientific">Mesocestoides corti</name>
    <name type="common">Flatworm</name>
    <dbReference type="NCBI Taxonomy" id="53468"/>
    <lineage>
        <taxon>Eukaryota</taxon>
        <taxon>Metazoa</taxon>
        <taxon>Spiralia</taxon>
        <taxon>Lophotrochozoa</taxon>
        <taxon>Platyhelminthes</taxon>
        <taxon>Cestoda</taxon>
        <taxon>Eucestoda</taxon>
        <taxon>Cyclophyllidea</taxon>
        <taxon>Mesocestoididae</taxon>
        <taxon>Mesocestoides</taxon>
    </lineage>
</organism>
<reference evidence="3" key="1">
    <citation type="submission" date="2019-11" db="UniProtKB">
        <authorList>
            <consortium name="WormBaseParasite"/>
        </authorList>
    </citation>
    <scope>IDENTIFICATION</scope>
</reference>
<dbReference type="AlphaFoldDB" id="A0A5K3FCZ9"/>
<evidence type="ECO:0000256" key="2">
    <source>
        <dbReference type="SAM" id="Phobius"/>
    </source>
</evidence>
<evidence type="ECO:0000256" key="1">
    <source>
        <dbReference type="SAM" id="MobiDB-lite"/>
    </source>
</evidence>
<protein>
    <submittedName>
        <fullName evidence="3">PBPe domain-containing protein</fullName>
    </submittedName>
</protein>
<sequence length="273" mass="30367">QTESLFYTPNICTAGSKYRDEFSEIILQLQESQTLEQIRRYWWRNFSIAEPCESLVSKSSSTTSLGHEQIGGCFVMCLFGLAVSILISLQEFLYKAYLRSKVTKRSFCEEAAREFRFSMACSSTRDFGAESALTLPPPPSNCALTSKECRIATLAYAPCLPAVVKPLPSITAATEAEETKSAQTRLHNPRPSMFDVVRMLRRTRSSDHPQKTALPLSNSVPLNHLNGTQSQHQSPSLPRQPLCNVSADAVPNTETDSAFIGSQNDIRLQKFTC</sequence>
<proteinExistence type="predicted"/>
<keyword evidence="2" id="KW-0472">Membrane</keyword>
<accession>A0A5K3FCZ9</accession>
<keyword evidence="2" id="KW-0812">Transmembrane</keyword>
<feature type="transmembrane region" description="Helical" evidence="2">
    <location>
        <begin position="69"/>
        <end position="89"/>
    </location>
</feature>